<evidence type="ECO:0000259" key="1">
    <source>
        <dbReference type="Pfam" id="PF13799"/>
    </source>
</evidence>
<protein>
    <recommendedName>
        <fullName evidence="1">DUF4183 domain-containing protein</fullName>
    </recommendedName>
</protein>
<feature type="domain" description="DUF4183" evidence="1">
    <location>
        <begin position="46"/>
        <end position="114"/>
    </location>
</feature>
<organism evidence="2 3">
    <name type="scientific">Paenibacillus naphthalenovorans</name>
    <dbReference type="NCBI Taxonomy" id="162209"/>
    <lineage>
        <taxon>Bacteria</taxon>
        <taxon>Bacillati</taxon>
        <taxon>Bacillota</taxon>
        <taxon>Bacilli</taxon>
        <taxon>Bacillales</taxon>
        <taxon>Paenibacillaceae</taxon>
        <taxon>Paenibacillus</taxon>
    </lineage>
</organism>
<dbReference type="KEGG" id="pnp:IJ22_26020"/>
<dbReference type="OrthoDB" id="2623159at2"/>
<dbReference type="STRING" id="162209.IJ22_26020"/>
<dbReference type="EMBL" id="CP013652">
    <property type="protein sequence ID" value="ALS22975.1"/>
    <property type="molecule type" value="Genomic_DNA"/>
</dbReference>
<dbReference type="InterPro" id="IPR025237">
    <property type="entry name" value="DUF4183"/>
</dbReference>
<dbReference type="AlphaFoldDB" id="A0A0U2MXQ3"/>
<keyword evidence="3" id="KW-1185">Reference proteome</keyword>
<evidence type="ECO:0000313" key="2">
    <source>
        <dbReference type="EMBL" id="ALS22975.1"/>
    </source>
</evidence>
<evidence type="ECO:0000313" key="3">
    <source>
        <dbReference type="Proteomes" id="UP000061660"/>
    </source>
</evidence>
<accession>A0A0U2MXQ3</accession>
<reference evidence="2 3" key="2">
    <citation type="journal article" date="2016" name="Genome Announc.">
        <title>Complete Genome Sequences of Two Interactive Moderate Thermophiles, Paenibacillus napthalenovorans 32O-Y and Paenibacillus sp. 32O-W.</title>
        <authorList>
            <person name="Butler R.R.III."/>
            <person name="Wang J."/>
            <person name="Stark B.C."/>
            <person name="Pombert J.F."/>
        </authorList>
    </citation>
    <scope>NUCLEOTIDE SEQUENCE [LARGE SCALE GENOMIC DNA]</scope>
    <source>
        <strain evidence="2 3">32O-Y</strain>
    </source>
</reference>
<gene>
    <name evidence="2" type="ORF">IJ22_26020</name>
</gene>
<dbReference type="RefSeq" id="WP_054817893.1">
    <property type="nucleotide sequence ID" value="NZ_BJCS01000004.1"/>
</dbReference>
<name>A0A0U2MXQ3_9BACL</name>
<proteinExistence type="predicted"/>
<dbReference type="Proteomes" id="UP000061660">
    <property type="component" value="Chromosome"/>
</dbReference>
<dbReference type="Pfam" id="PF13799">
    <property type="entry name" value="DUF4183"/>
    <property type="match status" value="1"/>
</dbReference>
<dbReference type="PATRIC" id="fig|162209.4.peg.2771"/>
<sequence length="129" mass="13419" precursor="true">MALRILKIFASATTTTTTETVPTVERFFYEVAAQVTAGNTLTIAVGDFETDAGVAATSLPALATNNSYVNVFVNGILVMNNLVTYTDGAAGQLEIEVPVGSEPIEATTPVVLEVVNFAPSSTSTTTVIT</sequence>
<reference evidence="3" key="1">
    <citation type="submission" date="2015-12" db="EMBL/GenBank/DDBJ databases">
        <title>Complete genome sequences of two moderately thermophilic Paenibacillus species.</title>
        <authorList>
            <person name="Butler R.III."/>
            <person name="Wang J."/>
            <person name="Stark B.C."/>
            <person name="Pombert J.-F."/>
        </authorList>
    </citation>
    <scope>NUCLEOTIDE SEQUENCE [LARGE SCALE GENOMIC DNA]</scope>
    <source>
        <strain evidence="3">32O-Y</strain>
    </source>
</reference>